<reference evidence="1" key="1">
    <citation type="journal article" date="2021" name="Proc. Natl. Acad. Sci. U.S.A.">
        <title>A Catalog of Tens of Thousands of Viruses from Human Metagenomes Reveals Hidden Associations with Chronic Diseases.</title>
        <authorList>
            <person name="Tisza M.J."/>
            <person name="Buck C.B."/>
        </authorList>
    </citation>
    <scope>NUCLEOTIDE SEQUENCE</scope>
    <source>
        <strain evidence="1">Ctwnj8</strain>
    </source>
</reference>
<evidence type="ECO:0000313" key="1">
    <source>
        <dbReference type="EMBL" id="DAF87813.1"/>
    </source>
</evidence>
<organism evidence="1">
    <name type="scientific">Siphoviridae sp. ctwnj8</name>
    <dbReference type="NCBI Taxonomy" id="2825734"/>
    <lineage>
        <taxon>Viruses</taxon>
        <taxon>Duplodnaviria</taxon>
        <taxon>Heunggongvirae</taxon>
        <taxon>Uroviricota</taxon>
        <taxon>Caudoviricetes</taxon>
    </lineage>
</organism>
<accession>A0A8S5U029</accession>
<protein>
    <submittedName>
        <fullName evidence="1">Putative tail-component</fullName>
    </submittedName>
</protein>
<name>A0A8S5U029_9CAUD</name>
<sequence>MGVKFEDFRVKCKNAMGDAAIAFLYEAGGELSSQTARNSRVKTGQTKGSWDYVVDEGELQATVGSPLQNAIWEEFGTGEYALEGNGRKGGWFYVDEKGNGHFTHGKKPNRALFNAYTTLKQSIIAAAESKLKGMG</sequence>
<proteinExistence type="predicted"/>
<dbReference type="EMBL" id="BK015969">
    <property type="protein sequence ID" value="DAF87813.1"/>
    <property type="molecule type" value="Genomic_DNA"/>
</dbReference>